<dbReference type="Pfam" id="PF12158">
    <property type="entry name" value="DUF3592"/>
    <property type="match status" value="1"/>
</dbReference>
<name>A0ABS3Y0D0_9ACTN</name>
<organism evidence="3 4">
    <name type="scientific">Streptomyces smyrnaeus</name>
    <dbReference type="NCBI Taxonomy" id="1387713"/>
    <lineage>
        <taxon>Bacteria</taxon>
        <taxon>Bacillati</taxon>
        <taxon>Actinomycetota</taxon>
        <taxon>Actinomycetes</taxon>
        <taxon>Kitasatosporales</taxon>
        <taxon>Streptomycetaceae</taxon>
        <taxon>Streptomyces</taxon>
    </lineage>
</organism>
<dbReference type="GeneID" id="96261440"/>
<keyword evidence="1" id="KW-0472">Membrane</keyword>
<feature type="transmembrane region" description="Helical" evidence="1">
    <location>
        <begin position="132"/>
        <end position="153"/>
    </location>
</feature>
<reference evidence="3 4" key="1">
    <citation type="submission" date="2021-02" db="EMBL/GenBank/DDBJ databases">
        <title>Streptomyces spirodelae sp. nov., isolated from duckweed.</title>
        <authorList>
            <person name="Saimee Y."/>
            <person name="Duangmal K."/>
        </authorList>
    </citation>
    <scope>NUCLEOTIDE SEQUENCE [LARGE SCALE GENOMIC DNA]</scope>
    <source>
        <strain evidence="3 4">DSM 42105</strain>
    </source>
</reference>
<dbReference type="RefSeq" id="WP_209212762.1">
    <property type="nucleotide sequence ID" value="NZ_JAFFZM010000014.1"/>
</dbReference>
<keyword evidence="1" id="KW-1133">Transmembrane helix</keyword>
<feature type="transmembrane region" description="Helical" evidence="1">
    <location>
        <begin position="6"/>
        <end position="26"/>
    </location>
</feature>
<keyword evidence="4" id="KW-1185">Reference proteome</keyword>
<evidence type="ECO:0000259" key="2">
    <source>
        <dbReference type="Pfam" id="PF12158"/>
    </source>
</evidence>
<feature type="domain" description="DUF3592" evidence="2">
    <location>
        <begin position="43"/>
        <end position="122"/>
    </location>
</feature>
<evidence type="ECO:0000313" key="3">
    <source>
        <dbReference type="EMBL" id="MBO8201103.1"/>
    </source>
</evidence>
<evidence type="ECO:0000256" key="1">
    <source>
        <dbReference type="SAM" id="Phobius"/>
    </source>
</evidence>
<sequence>MSPSSVAFLLGAGFLPAGAAVGALSYREVRRVRRLLRSGATAQGVVTRLSATEMRSSSSEGTIPVGSYGNLVYYPVVEWVTADGRPMETTANIARPLDRTPAPGTQVCVRYDSADPSCWALESNGTGMFRGFAAIGALCAVIGAGLFVFGLALS</sequence>
<keyword evidence="1" id="KW-0812">Transmembrane</keyword>
<proteinExistence type="predicted"/>
<dbReference type="InterPro" id="IPR021994">
    <property type="entry name" value="DUF3592"/>
</dbReference>
<gene>
    <name evidence="3" type="ORF">JW613_22790</name>
</gene>
<evidence type="ECO:0000313" key="4">
    <source>
        <dbReference type="Proteomes" id="UP000721954"/>
    </source>
</evidence>
<accession>A0ABS3Y0D0</accession>
<dbReference type="Proteomes" id="UP000721954">
    <property type="component" value="Unassembled WGS sequence"/>
</dbReference>
<comment type="caution">
    <text evidence="3">The sequence shown here is derived from an EMBL/GenBank/DDBJ whole genome shotgun (WGS) entry which is preliminary data.</text>
</comment>
<dbReference type="EMBL" id="JAFFZM010000014">
    <property type="protein sequence ID" value="MBO8201103.1"/>
    <property type="molecule type" value="Genomic_DNA"/>
</dbReference>
<protein>
    <submittedName>
        <fullName evidence="3">DUF3592 domain-containing protein</fullName>
    </submittedName>
</protein>